<dbReference type="RefSeq" id="WP_376717826.1">
    <property type="nucleotide sequence ID" value="NZ_JAVSCK010000004.1"/>
</dbReference>
<evidence type="ECO:0000313" key="2">
    <source>
        <dbReference type="Proteomes" id="UP001597163"/>
    </source>
</evidence>
<sequence>MVGSKNKRNWFFLIVLLILCAFMGYQYIYQDHRDIETEKAEYTTTPQSISDEFKQDALKSEKKFLNKTIEILGIVTEVNQNNITLNDLVFCQFNDMLNQSIKINTTLKVKGRCIGYDDLLEQVKLDQCTIIN</sequence>
<evidence type="ECO:0008006" key="3">
    <source>
        <dbReference type="Google" id="ProtNLM"/>
    </source>
</evidence>
<organism evidence="1 2">
    <name type="scientific">Hwangdonia seohaensis</name>
    <dbReference type="NCBI Taxonomy" id="1240727"/>
    <lineage>
        <taxon>Bacteria</taxon>
        <taxon>Pseudomonadati</taxon>
        <taxon>Bacteroidota</taxon>
        <taxon>Flavobacteriia</taxon>
        <taxon>Flavobacteriales</taxon>
        <taxon>Flavobacteriaceae</taxon>
        <taxon>Hwangdonia</taxon>
    </lineage>
</organism>
<comment type="caution">
    <text evidence="1">The sequence shown here is derived from an EMBL/GenBank/DDBJ whole genome shotgun (WGS) entry which is preliminary data.</text>
</comment>
<dbReference type="InterPro" id="IPR024422">
    <property type="entry name" value="Protein_unknown_function_OB"/>
</dbReference>
<proteinExistence type="predicted"/>
<dbReference type="Proteomes" id="UP001597163">
    <property type="component" value="Unassembled WGS sequence"/>
</dbReference>
<dbReference type="EMBL" id="JBHTLJ010000004">
    <property type="protein sequence ID" value="MFD1163536.1"/>
    <property type="molecule type" value="Genomic_DNA"/>
</dbReference>
<protein>
    <recommendedName>
        <fullName evidence="3">tRNA_anti-like</fullName>
    </recommendedName>
</protein>
<accession>A0ABW3RER9</accession>
<gene>
    <name evidence="1" type="ORF">ACFQ2E_13980</name>
</gene>
<keyword evidence="2" id="KW-1185">Reference proteome</keyword>
<evidence type="ECO:0000313" key="1">
    <source>
        <dbReference type="EMBL" id="MFD1163536.1"/>
    </source>
</evidence>
<name>A0ABW3RER9_9FLAO</name>
<reference evidence="2" key="1">
    <citation type="journal article" date="2019" name="Int. J. Syst. Evol. Microbiol.">
        <title>The Global Catalogue of Microorganisms (GCM) 10K type strain sequencing project: providing services to taxonomists for standard genome sequencing and annotation.</title>
        <authorList>
            <consortium name="The Broad Institute Genomics Platform"/>
            <consortium name="The Broad Institute Genome Sequencing Center for Infectious Disease"/>
            <person name="Wu L."/>
            <person name="Ma J."/>
        </authorList>
    </citation>
    <scope>NUCLEOTIDE SEQUENCE [LARGE SCALE GENOMIC DNA]</scope>
    <source>
        <strain evidence="2">CCUG 63246</strain>
    </source>
</reference>
<dbReference type="Pfam" id="PF12869">
    <property type="entry name" value="tRNA_anti-like"/>
    <property type="match status" value="1"/>
</dbReference>